<dbReference type="Proteomes" id="UP000179241">
    <property type="component" value="Unassembled WGS sequence"/>
</dbReference>
<dbReference type="AlphaFoldDB" id="A0A1F8CJT1"/>
<gene>
    <name evidence="2" type="ORF">A2188_03065</name>
</gene>
<evidence type="ECO:0000259" key="1">
    <source>
        <dbReference type="Pfam" id="PF08241"/>
    </source>
</evidence>
<dbReference type="SUPFAM" id="SSF53335">
    <property type="entry name" value="S-adenosyl-L-methionine-dependent methyltransferases"/>
    <property type="match status" value="1"/>
</dbReference>
<dbReference type="InterPro" id="IPR013216">
    <property type="entry name" value="Methyltransf_11"/>
</dbReference>
<organism evidence="2 3">
    <name type="scientific">Candidatus Woesebacteria bacterium RIFOXYA1_FULL_43_9</name>
    <dbReference type="NCBI Taxonomy" id="1802534"/>
    <lineage>
        <taxon>Bacteria</taxon>
        <taxon>Candidatus Woeseibacteriota</taxon>
    </lineage>
</organism>
<dbReference type="PANTHER" id="PTHR43591">
    <property type="entry name" value="METHYLTRANSFERASE"/>
    <property type="match status" value="1"/>
</dbReference>
<dbReference type="CDD" id="cd02440">
    <property type="entry name" value="AdoMet_MTases"/>
    <property type="match status" value="1"/>
</dbReference>
<dbReference type="Pfam" id="PF08241">
    <property type="entry name" value="Methyltransf_11"/>
    <property type="match status" value="1"/>
</dbReference>
<evidence type="ECO:0000313" key="2">
    <source>
        <dbReference type="EMBL" id="OGM76511.1"/>
    </source>
</evidence>
<evidence type="ECO:0000313" key="3">
    <source>
        <dbReference type="Proteomes" id="UP000179241"/>
    </source>
</evidence>
<reference evidence="2 3" key="1">
    <citation type="journal article" date="2016" name="Nat. Commun.">
        <title>Thousands of microbial genomes shed light on interconnected biogeochemical processes in an aquifer system.</title>
        <authorList>
            <person name="Anantharaman K."/>
            <person name="Brown C.T."/>
            <person name="Hug L.A."/>
            <person name="Sharon I."/>
            <person name="Castelle C.J."/>
            <person name="Probst A.J."/>
            <person name="Thomas B.C."/>
            <person name="Singh A."/>
            <person name="Wilkins M.J."/>
            <person name="Karaoz U."/>
            <person name="Brodie E.L."/>
            <person name="Williams K.H."/>
            <person name="Hubbard S.S."/>
            <person name="Banfield J.F."/>
        </authorList>
    </citation>
    <scope>NUCLEOTIDE SEQUENCE [LARGE SCALE GENOMIC DNA]</scope>
</reference>
<proteinExistence type="predicted"/>
<dbReference type="GO" id="GO:0008757">
    <property type="term" value="F:S-adenosylmethionine-dependent methyltransferase activity"/>
    <property type="evidence" value="ECO:0007669"/>
    <property type="project" value="InterPro"/>
</dbReference>
<dbReference type="EMBL" id="MGHU01000051">
    <property type="protein sequence ID" value="OGM76511.1"/>
    <property type="molecule type" value="Genomic_DNA"/>
</dbReference>
<protein>
    <recommendedName>
        <fullName evidence="1">Methyltransferase type 11 domain-containing protein</fullName>
    </recommendedName>
</protein>
<accession>A0A1F8CJT1</accession>
<dbReference type="InterPro" id="IPR029063">
    <property type="entry name" value="SAM-dependent_MTases_sf"/>
</dbReference>
<dbReference type="Gene3D" id="3.40.50.150">
    <property type="entry name" value="Vaccinia Virus protein VP39"/>
    <property type="match status" value="1"/>
</dbReference>
<sequence length="267" mass="31277">MFSTNSLKALYDKKYYATFAGWDRRLKELARYWERHPVLDTGPIQKVLDVGCGSGDWAEYLSKLGYQVTGVDYSPDAIALCKKHSGTFWVMDATRLTFPKNSYDAVFSLEVAEHITQTDLIKSLKECRRVLKPGGVLFLHTEPNRTFNDYFYRYWAYPVGSLLIWLNNLMGNHFPPMVKYREMRSAINLKTHINEPTYFSLKKALLDSRLRGNDKKIQITSTNIVWNKPLLSWKDRLFNIIVYWDPLSRWWPLNILMGQDFLVVTRV</sequence>
<comment type="caution">
    <text evidence="2">The sequence shown here is derived from an EMBL/GenBank/DDBJ whole genome shotgun (WGS) entry which is preliminary data.</text>
</comment>
<feature type="domain" description="Methyltransferase type 11" evidence="1">
    <location>
        <begin position="48"/>
        <end position="139"/>
    </location>
</feature>
<name>A0A1F8CJT1_9BACT</name>